<gene>
    <name evidence="7" type="ORF">EDC64_12215</name>
</gene>
<keyword evidence="3" id="KW-0378">Hydrolase</keyword>
<dbReference type="RefSeq" id="WP_132036016.1">
    <property type="nucleotide sequence ID" value="NZ_SMAI01000022.1"/>
</dbReference>
<dbReference type="CDD" id="cd07023">
    <property type="entry name" value="S49_Sppa_N_C"/>
    <property type="match status" value="1"/>
</dbReference>
<dbReference type="OrthoDB" id="9764363at2"/>
<organism evidence="7 8">
    <name type="scientific">Aquabacter spiritensis</name>
    <dbReference type="NCBI Taxonomy" id="933073"/>
    <lineage>
        <taxon>Bacteria</taxon>
        <taxon>Pseudomonadati</taxon>
        <taxon>Pseudomonadota</taxon>
        <taxon>Alphaproteobacteria</taxon>
        <taxon>Hyphomicrobiales</taxon>
        <taxon>Xanthobacteraceae</taxon>
        <taxon>Aquabacter</taxon>
    </lineage>
</organism>
<dbReference type="Pfam" id="PF01343">
    <property type="entry name" value="Peptidase_S49"/>
    <property type="match status" value="1"/>
</dbReference>
<evidence type="ECO:0000256" key="4">
    <source>
        <dbReference type="ARBA" id="ARBA00022825"/>
    </source>
</evidence>
<sequence length="323" mass="34676">MSLDADQIVDRRKLRRKLTFWRVLGVLAVVAAIGVATYATVGRGFAEGSPHVARVVIGGLIRNDRDRVEMLERVGRSNASAVILSIDSPGGTVTGSEQLYDALRRLAEKKPVVAVVEGMAASGAYIAAMGADHIVARRNAIVGSVGVIFQFPNFSEMLKSVGVTVEDIKSSPLKAAPNPYEPPTPEARAAIASLVMDSYAWFKGLVSERRKLSDGMLAQATDGRVFTGHQALGLLLVDELGDERTARAWLAREKGVPTGLRTRTWRTPGVGDEFGWLTGRVGSLFEAVGFGVLGRVVSQFAEGAWERAQLDGLLALWHPRAGS</sequence>
<feature type="domain" description="Peptidase S49" evidence="6">
    <location>
        <begin position="106"/>
        <end position="256"/>
    </location>
</feature>
<comment type="caution">
    <text evidence="7">The sequence shown here is derived from an EMBL/GenBank/DDBJ whole genome shotgun (WGS) entry which is preliminary data.</text>
</comment>
<keyword evidence="8" id="KW-1185">Reference proteome</keyword>
<dbReference type="InterPro" id="IPR047272">
    <property type="entry name" value="S49_SppA_C"/>
</dbReference>
<dbReference type="PANTHER" id="PTHR42987:SF6">
    <property type="entry name" value="PROTEINASE IV"/>
    <property type="match status" value="1"/>
</dbReference>
<dbReference type="NCBIfam" id="TIGR00706">
    <property type="entry name" value="SppA_dom"/>
    <property type="match status" value="1"/>
</dbReference>
<keyword evidence="5" id="KW-1133">Transmembrane helix</keyword>
<dbReference type="AlphaFoldDB" id="A0A4R3LK01"/>
<evidence type="ECO:0000313" key="7">
    <source>
        <dbReference type="EMBL" id="TCT00553.1"/>
    </source>
</evidence>
<reference evidence="7 8" key="1">
    <citation type="submission" date="2019-03" db="EMBL/GenBank/DDBJ databases">
        <title>Genomic Encyclopedia of Type Strains, Phase IV (KMG-IV): sequencing the most valuable type-strain genomes for metagenomic binning, comparative biology and taxonomic classification.</title>
        <authorList>
            <person name="Goeker M."/>
        </authorList>
    </citation>
    <scope>NUCLEOTIDE SEQUENCE [LARGE SCALE GENOMIC DNA]</scope>
    <source>
        <strain evidence="7 8">DSM 9035</strain>
    </source>
</reference>
<evidence type="ECO:0000313" key="8">
    <source>
        <dbReference type="Proteomes" id="UP000294664"/>
    </source>
</evidence>
<name>A0A4R3LK01_9HYPH</name>
<proteinExistence type="inferred from homology"/>
<dbReference type="Gene3D" id="3.90.226.10">
    <property type="entry name" value="2-enoyl-CoA Hydratase, Chain A, domain 1"/>
    <property type="match status" value="1"/>
</dbReference>
<dbReference type="InterPro" id="IPR002142">
    <property type="entry name" value="Peptidase_S49"/>
</dbReference>
<evidence type="ECO:0000256" key="2">
    <source>
        <dbReference type="ARBA" id="ARBA00022670"/>
    </source>
</evidence>
<keyword evidence="5" id="KW-0472">Membrane</keyword>
<dbReference type="SUPFAM" id="SSF52096">
    <property type="entry name" value="ClpP/crotonase"/>
    <property type="match status" value="1"/>
</dbReference>
<protein>
    <submittedName>
        <fullName evidence="7">Signal peptide peptidase A</fullName>
    </submittedName>
</protein>
<keyword evidence="4" id="KW-0720">Serine protease</keyword>
<dbReference type="InterPro" id="IPR029045">
    <property type="entry name" value="ClpP/crotonase-like_dom_sf"/>
</dbReference>
<evidence type="ECO:0000256" key="5">
    <source>
        <dbReference type="SAM" id="Phobius"/>
    </source>
</evidence>
<dbReference type="Gene3D" id="6.20.330.10">
    <property type="match status" value="1"/>
</dbReference>
<accession>A0A4R3LK01</accession>
<dbReference type="InterPro" id="IPR004635">
    <property type="entry name" value="Pept_S49_SppA"/>
</dbReference>
<evidence type="ECO:0000256" key="1">
    <source>
        <dbReference type="ARBA" id="ARBA00008683"/>
    </source>
</evidence>
<dbReference type="Proteomes" id="UP000294664">
    <property type="component" value="Unassembled WGS sequence"/>
</dbReference>
<keyword evidence="5" id="KW-0812">Transmembrane</keyword>
<dbReference type="EMBL" id="SMAI01000022">
    <property type="protein sequence ID" value="TCT00553.1"/>
    <property type="molecule type" value="Genomic_DNA"/>
</dbReference>
<dbReference type="GO" id="GO:0006508">
    <property type="term" value="P:proteolysis"/>
    <property type="evidence" value="ECO:0007669"/>
    <property type="project" value="UniProtKB-KW"/>
</dbReference>
<comment type="similarity">
    <text evidence="1">Belongs to the peptidase S49 family.</text>
</comment>
<evidence type="ECO:0000256" key="3">
    <source>
        <dbReference type="ARBA" id="ARBA00022801"/>
    </source>
</evidence>
<dbReference type="PANTHER" id="PTHR42987">
    <property type="entry name" value="PEPTIDASE S49"/>
    <property type="match status" value="1"/>
</dbReference>
<keyword evidence="2" id="KW-0645">Protease</keyword>
<dbReference type="GO" id="GO:0008236">
    <property type="term" value="F:serine-type peptidase activity"/>
    <property type="evidence" value="ECO:0007669"/>
    <property type="project" value="UniProtKB-KW"/>
</dbReference>
<evidence type="ECO:0000259" key="6">
    <source>
        <dbReference type="Pfam" id="PF01343"/>
    </source>
</evidence>
<feature type="transmembrane region" description="Helical" evidence="5">
    <location>
        <begin position="20"/>
        <end position="41"/>
    </location>
</feature>